<keyword evidence="2" id="KW-0677">Repeat</keyword>
<organism evidence="3 4">
    <name type="scientific">Bifidobacterium thermophilum</name>
    <dbReference type="NCBI Taxonomy" id="33905"/>
    <lineage>
        <taxon>Bacteria</taxon>
        <taxon>Bacillati</taxon>
        <taxon>Actinomycetota</taxon>
        <taxon>Actinomycetes</taxon>
        <taxon>Bifidobacteriales</taxon>
        <taxon>Bifidobacteriaceae</taxon>
        <taxon>Bifidobacterium</taxon>
    </lineage>
</organism>
<proteinExistence type="predicted"/>
<dbReference type="GO" id="GO:0035591">
    <property type="term" value="F:signaling adaptor activity"/>
    <property type="evidence" value="ECO:0007669"/>
    <property type="project" value="TreeGrafter"/>
</dbReference>
<dbReference type="PANTHER" id="PTHR47566:SF1">
    <property type="entry name" value="PROTEIN NUD1"/>
    <property type="match status" value="1"/>
</dbReference>
<dbReference type="Proteomes" id="UP000588369">
    <property type="component" value="Unassembled WGS sequence"/>
</dbReference>
<dbReference type="RefSeq" id="WP_168984162.1">
    <property type="nucleotide sequence ID" value="NZ_JABAGI010000005.1"/>
</dbReference>
<comment type="caution">
    <text evidence="3">The sequence shown here is derived from an EMBL/GenBank/DDBJ whole genome shotgun (WGS) entry which is preliminary data.</text>
</comment>
<evidence type="ECO:0000256" key="1">
    <source>
        <dbReference type="ARBA" id="ARBA00022614"/>
    </source>
</evidence>
<dbReference type="Gene3D" id="3.80.10.10">
    <property type="entry name" value="Ribonuclease Inhibitor"/>
    <property type="match status" value="1"/>
</dbReference>
<dbReference type="AlphaFoldDB" id="A0A7X9NQT2"/>
<evidence type="ECO:0000256" key="2">
    <source>
        <dbReference type="ARBA" id="ARBA00022737"/>
    </source>
</evidence>
<dbReference type="SUPFAM" id="SSF52058">
    <property type="entry name" value="L domain-like"/>
    <property type="match status" value="1"/>
</dbReference>
<keyword evidence="1" id="KW-0433">Leucine-rich repeat</keyword>
<dbReference type="InterPro" id="IPR032675">
    <property type="entry name" value="LRR_dom_sf"/>
</dbReference>
<reference evidence="3 4" key="1">
    <citation type="submission" date="2020-04" db="EMBL/GenBank/DDBJ databases">
        <authorList>
            <person name="Hitch T.C.A."/>
            <person name="Wylensek D."/>
            <person name="Clavel T."/>
        </authorList>
    </citation>
    <scope>NUCLEOTIDE SEQUENCE [LARGE SCALE GENOMIC DNA]</scope>
    <source>
        <strain evidence="3 4">BSM-130-P53-3C</strain>
    </source>
</reference>
<evidence type="ECO:0008006" key="5">
    <source>
        <dbReference type="Google" id="ProtNLM"/>
    </source>
</evidence>
<dbReference type="EMBL" id="JABAGI010000005">
    <property type="protein sequence ID" value="NME62123.1"/>
    <property type="molecule type" value="Genomic_DNA"/>
</dbReference>
<dbReference type="InterPro" id="IPR052574">
    <property type="entry name" value="CDIRP"/>
</dbReference>
<evidence type="ECO:0000313" key="4">
    <source>
        <dbReference type="Proteomes" id="UP000588369"/>
    </source>
</evidence>
<sequence length="235" mass="25645">MTAIDPATAVTWPVDIDSEHFPDDQFRAYASQYFDADKDGTLSESEADAVTKISITSKTISSLKGVEYFRNLSQLLAWNNQLSSLDVSHNVQLSTLYATDNQLSSLDVSVNRHLTSLCVDGNRLSSLDVSKNMKLKVLRLWSNRLPALDLSANARLTECSSAMQRVTFAAMKSPDGTMTVSMKRAGIDPSRVSGVSAGMFDASTGVVTFSESETVQGFSYRYDTKTPEGVTWIAA</sequence>
<gene>
    <name evidence="3" type="ORF">HF844_04825</name>
</gene>
<evidence type="ECO:0000313" key="3">
    <source>
        <dbReference type="EMBL" id="NME62123.1"/>
    </source>
</evidence>
<dbReference type="PANTHER" id="PTHR47566">
    <property type="match status" value="1"/>
</dbReference>
<accession>A0A7X9NQT2</accession>
<name>A0A7X9NQT2_9BIFI</name>
<protein>
    <recommendedName>
        <fullName evidence="5">Leucine-rich repeat domain-containing protein</fullName>
    </recommendedName>
</protein>